<dbReference type="Proteomes" id="UP000516437">
    <property type="component" value="Chromosome 5"/>
</dbReference>
<dbReference type="OrthoDB" id="361102at2759"/>
<dbReference type="SUPFAM" id="SSF57783">
    <property type="entry name" value="Zinc beta-ribbon"/>
    <property type="match status" value="1"/>
</dbReference>
<name>A0A6A1VIQ7_9ROSI</name>
<dbReference type="InterPro" id="IPR039997">
    <property type="entry name" value="TFE"/>
</dbReference>
<feature type="coiled-coil region" evidence="4">
    <location>
        <begin position="253"/>
        <end position="280"/>
    </location>
</feature>
<dbReference type="InterPro" id="IPR017919">
    <property type="entry name" value="TFIIE/TFIIEa_HTH"/>
</dbReference>
<dbReference type="EMBL" id="RXIC02000023">
    <property type="protein sequence ID" value="KAB1212674.1"/>
    <property type="molecule type" value="Genomic_DNA"/>
</dbReference>
<feature type="region of interest" description="Disordered" evidence="5">
    <location>
        <begin position="431"/>
        <end position="510"/>
    </location>
</feature>
<protein>
    <submittedName>
        <fullName evidence="7">General transcription factor IIE subunit 1</fullName>
    </submittedName>
</protein>
<dbReference type="Pfam" id="PF02002">
    <property type="entry name" value="TFIIE_alpha"/>
    <property type="match status" value="1"/>
</dbReference>
<dbReference type="GO" id="GO:0005673">
    <property type="term" value="C:transcription factor TFIIE complex"/>
    <property type="evidence" value="ECO:0007669"/>
    <property type="project" value="TreeGrafter"/>
</dbReference>
<dbReference type="SUPFAM" id="SSF46785">
    <property type="entry name" value="Winged helix' DNA-binding domain"/>
    <property type="match status" value="1"/>
</dbReference>
<dbReference type="Gene3D" id="3.30.40.10">
    <property type="entry name" value="Zinc/RING finger domain, C3HC4 (zinc finger)"/>
    <property type="match status" value="1"/>
</dbReference>
<dbReference type="InterPro" id="IPR002853">
    <property type="entry name" value="TFIIE_asu"/>
</dbReference>
<feature type="compositionally biased region" description="Polar residues" evidence="5">
    <location>
        <begin position="439"/>
        <end position="453"/>
    </location>
</feature>
<feature type="domain" description="HTH TFE/IIEalpha-type" evidence="6">
    <location>
        <begin position="6"/>
        <end position="138"/>
    </location>
</feature>
<feature type="region of interest" description="Disordered" evidence="5">
    <location>
        <begin position="374"/>
        <end position="396"/>
    </location>
</feature>
<evidence type="ECO:0000256" key="2">
    <source>
        <dbReference type="ARBA" id="ARBA00023015"/>
    </source>
</evidence>
<accession>A0A6A1VIQ7</accession>
<gene>
    <name evidence="7" type="ORF">CJ030_MR5G009716</name>
</gene>
<dbReference type="PANTHER" id="PTHR13097">
    <property type="entry name" value="TRANSCRIPTION INITIATION FACTOR IIE, ALPHA SUBUNIT"/>
    <property type="match status" value="1"/>
</dbReference>
<keyword evidence="3" id="KW-0804">Transcription</keyword>
<comment type="similarity">
    <text evidence="1">Belongs to the TFIIE alpha subunit family.</text>
</comment>
<evidence type="ECO:0000259" key="6">
    <source>
        <dbReference type="PROSITE" id="PS51344"/>
    </source>
</evidence>
<dbReference type="AlphaFoldDB" id="A0A6A1VIQ7"/>
<dbReference type="InterPro" id="IPR036390">
    <property type="entry name" value="WH_DNA-bd_sf"/>
</dbReference>
<dbReference type="FunFam" id="3.30.40.10:FF:000269">
    <property type="entry name" value="Transcription initiation factor IIE subunit alpha"/>
    <property type="match status" value="1"/>
</dbReference>
<organism evidence="7 8">
    <name type="scientific">Morella rubra</name>
    <name type="common">Chinese bayberry</name>
    <dbReference type="NCBI Taxonomy" id="262757"/>
    <lineage>
        <taxon>Eukaryota</taxon>
        <taxon>Viridiplantae</taxon>
        <taxon>Streptophyta</taxon>
        <taxon>Embryophyta</taxon>
        <taxon>Tracheophyta</taxon>
        <taxon>Spermatophyta</taxon>
        <taxon>Magnoliopsida</taxon>
        <taxon>eudicotyledons</taxon>
        <taxon>Gunneridae</taxon>
        <taxon>Pentapetalae</taxon>
        <taxon>rosids</taxon>
        <taxon>fabids</taxon>
        <taxon>Fagales</taxon>
        <taxon>Myricaceae</taxon>
        <taxon>Morella</taxon>
    </lineage>
</organism>
<keyword evidence="2" id="KW-0805">Transcription regulation</keyword>
<dbReference type="SMART" id="SM00531">
    <property type="entry name" value="TFIIE"/>
    <property type="match status" value="1"/>
</dbReference>
<sequence>MSVEPFNRLVKLAARAFYDDITTKGDNQPKTGRSDNRGIAVVVLDALTRRQWVREEDLAKDLKLHSKQLRRTLRFFEEEKLVTRDHRRETAKGAKIFSAAVAATIDSQQTTKEGEEKIKLHTHSYCCLDYAQTKRFFSLFNLDCPVNQMLIKFWLLLKGLRKNVVQIFDVVRYRLQRMKKKLKDELENKNTVQEYICPNCGKRYTALDALRLVSLDDEYFHCESCNGELVAETDKLAAQEGGDGDDNARRRRREKLKDMLQNMEAQLKPLMEQLNRVKDLNVPDFGSLQAWEARARAAGRAVHGDSSTIDPSRSSQGLGYGGTSLPFLGDTKVEVDFSGAEGKGEDIKSGNETSLKVLPPWMIKEGMNLTKEQRGEIKLESKMDGSSASVEFSDEKKSAIENDDKKNIQDEYAKAYYAALLKKQQELEEAAKKQHLSDTHSVNGTSGINSNRQVGMKSKRDEDEGDDDVEWEEAPVASNANENYKVNDLNVQADASGDDDDDDDIDWEDG</sequence>
<keyword evidence="8" id="KW-1185">Reference proteome</keyword>
<proteinExistence type="inferred from homology"/>
<feature type="region of interest" description="Disordered" evidence="5">
    <location>
        <begin position="302"/>
        <end position="321"/>
    </location>
</feature>
<dbReference type="InterPro" id="IPR013083">
    <property type="entry name" value="Znf_RING/FYVE/PHD"/>
</dbReference>
<dbReference type="PANTHER" id="PTHR13097:SF7">
    <property type="entry name" value="GENERAL TRANSCRIPTION FACTOR IIE SUBUNIT 1"/>
    <property type="match status" value="1"/>
</dbReference>
<feature type="compositionally biased region" description="Acidic residues" evidence="5">
    <location>
        <begin position="463"/>
        <end position="473"/>
    </location>
</feature>
<comment type="caution">
    <text evidence="7">The sequence shown here is derived from an EMBL/GenBank/DDBJ whole genome shotgun (WGS) entry which is preliminary data.</text>
</comment>
<feature type="compositionally biased region" description="Acidic residues" evidence="5">
    <location>
        <begin position="496"/>
        <end position="510"/>
    </location>
</feature>
<evidence type="ECO:0000256" key="1">
    <source>
        <dbReference type="ARBA" id="ARBA00008947"/>
    </source>
</evidence>
<evidence type="ECO:0000256" key="5">
    <source>
        <dbReference type="SAM" id="MobiDB-lite"/>
    </source>
</evidence>
<evidence type="ECO:0000313" key="8">
    <source>
        <dbReference type="Proteomes" id="UP000516437"/>
    </source>
</evidence>
<evidence type="ECO:0000313" key="7">
    <source>
        <dbReference type="EMBL" id="KAB1212674.1"/>
    </source>
</evidence>
<feature type="compositionally biased region" description="Basic and acidic residues" evidence="5">
    <location>
        <begin position="374"/>
        <end position="383"/>
    </location>
</feature>
<feature type="compositionally biased region" description="Polar residues" evidence="5">
    <location>
        <begin position="305"/>
        <end position="317"/>
    </location>
</feature>
<dbReference type="PROSITE" id="PS51344">
    <property type="entry name" value="HTH_TFE_IIE"/>
    <property type="match status" value="1"/>
</dbReference>
<keyword evidence="4" id="KW-0175">Coiled coil</keyword>
<reference evidence="7 8" key="1">
    <citation type="journal article" date="2019" name="Plant Biotechnol. J.">
        <title>The red bayberry genome and genetic basis of sex determination.</title>
        <authorList>
            <person name="Jia H.M."/>
            <person name="Jia H.J."/>
            <person name="Cai Q.L."/>
            <person name="Wang Y."/>
            <person name="Zhao H.B."/>
            <person name="Yang W.F."/>
            <person name="Wang G.Y."/>
            <person name="Li Y.H."/>
            <person name="Zhan D.L."/>
            <person name="Shen Y.T."/>
            <person name="Niu Q.F."/>
            <person name="Chang L."/>
            <person name="Qiu J."/>
            <person name="Zhao L."/>
            <person name="Xie H.B."/>
            <person name="Fu W.Y."/>
            <person name="Jin J."/>
            <person name="Li X.W."/>
            <person name="Jiao Y."/>
            <person name="Zhou C.C."/>
            <person name="Tu T."/>
            <person name="Chai C.Y."/>
            <person name="Gao J.L."/>
            <person name="Fan L.J."/>
            <person name="van de Weg E."/>
            <person name="Wang J.Y."/>
            <person name="Gao Z.S."/>
        </authorList>
    </citation>
    <scope>NUCLEOTIDE SEQUENCE [LARGE SCALE GENOMIC DNA]</scope>
    <source>
        <tissue evidence="7">Leaves</tissue>
    </source>
</reference>
<evidence type="ECO:0000256" key="4">
    <source>
        <dbReference type="SAM" id="Coils"/>
    </source>
</evidence>
<evidence type="ECO:0000256" key="3">
    <source>
        <dbReference type="ARBA" id="ARBA00023163"/>
    </source>
</evidence>
<dbReference type="InterPro" id="IPR024550">
    <property type="entry name" value="TFIIEa/SarR/Rpc3_HTH_dom"/>
</dbReference>
<dbReference type="GO" id="GO:0006367">
    <property type="term" value="P:transcription initiation at RNA polymerase II promoter"/>
    <property type="evidence" value="ECO:0007669"/>
    <property type="project" value="InterPro"/>
</dbReference>